<evidence type="ECO:0000313" key="2">
    <source>
        <dbReference type="EMBL" id="KIJ34159.1"/>
    </source>
</evidence>
<protein>
    <recommendedName>
        <fullName evidence="4">F-box domain-containing protein</fullName>
    </recommendedName>
</protein>
<dbReference type="AlphaFoldDB" id="A0A0C9UH40"/>
<name>A0A0C9UH40_SPHS4</name>
<keyword evidence="3" id="KW-1185">Reference proteome</keyword>
<evidence type="ECO:0000313" key="3">
    <source>
        <dbReference type="Proteomes" id="UP000054279"/>
    </source>
</evidence>
<dbReference type="OrthoDB" id="2269034at2759"/>
<accession>A0A0C9UH40</accession>
<dbReference type="Proteomes" id="UP000054279">
    <property type="component" value="Unassembled WGS sequence"/>
</dbReference>
<organism evidence="2 3">
    <name type="scientific">Sphaerobolus stellatus (strain SS14)</name>
    <dbReference type="NCBI Taxonomy" id="990650"/>
    <lineage>
        <taxon>Eukaryota</taxon>
        <taxon>Fungi</taxon>
        <taxon>Dikarya</taxon>
        <taxon>Basidiomycota</taxon>
        <taxon>Agaricomycotina</taxon>
        <taxon>Agaricomycetes</taxon>
        <taxon>Phallomycetidae</taxon>
        <taxon>Geastrales</taxon>
        <taxon>Sphaerobolaceae</taxon>
        <taxon>Sphaerobolus</taxon>
    </lineage>
</organism>
<evidence type="ECO:0000256" key="1">
    <source>
        <dbReference type="SAM" id="MobiDB-lite"/>
    </source>
</evidence>
<dbReference type="EMBL" id="KN837203">
    <property type="protein sequence ID" value="KIJ34159.1"/>
    <property type="molecule type" value="Genomic_DNA"/>
</dbReference>
<proteinExistence type="predicted"/>
<evidence type="ECO:0008006" key="4">
    <source>
        <dbReference type="Google" id="ProtNLM"/>
    </source>
</evidence>
<dbReference type="HOGENOM" id="CLU_963680_0_0_1"/>
<sequence>MANITHVPTEFLEDIFHHSLPTLFKGRDGLLKIYPDVEDDPLSLQMDLSREFTPTDEVGRARTHLLLVCHSWRKIILGLAKIWSRLEVNVDVFQKRTKKLTALLDRSGNYDLEIKLVSGRQEDRSTRIYTTLAQNAGTQQVLDILREQFHRVRLFAIDFNMFGLQIDLSTRCLLAESWDNPASFCVHSLRHPSTHIRTPSSPSAGPPHRPKIHTTTLISTPLPSPITREMPSPVVSAPPPPFAPAPTTAAFPSSIPPSSSSISPPSISTPSITPQPPKPAYCSLLRLAQ</sequence>
<reference evidence="2 3" key="1">
    <citation type="submission" date="2014-06" db="EMBL/GenBank/DDBJ databases">
        <title>Evolutionary Origins and Diversification of the Mycorrhizal Mutualists.</title>
        <authorList>
            <consortium name="DOE Joint Genome Institute"/>
            <consortium name="Mycorrhizal Genomics Consortium"/>
            <person name="Kohler A."/>
            <person name="Kuo A."/>
            <person name="Nagy L.G."/>
            <person name="Floudas D."/>
            <person name="Copeland A."/>
            <person name="Barry K.W."/>
            <person name="Cichocki N."/>
            <person name="Veneault-Fourrey C."/>
            <person name="LaButti K."/>
            <person name="Lindquist E.A."/>
            <person name="Lipzen A."/>
            <person name="Lundell T."/>
            <person name="Morin E."/>
            <person name="Murat C."/>
            <person name="Riley R."/>
            <person name="Ohm R."/>
            <person name="Sun H."/>
            <person name="Tunlid A."/>
            <person name="Henrissat B."/>
            <person name="Grigoriev I.V."/>
            <person name="Hibbett D.S."/>
            <person name="Martin F."/>
        </authorList>
    </citation>
    <scope>NUCLEOTIDE SEQUENCE [LARGE SCALE GENOMIC DNA]</scope>
    <source>
        <strain evidence="2 3">SS14</strain>
    </source>
</reference>
<gene>
    <name evidence="2" type="ORF">M422DRAFT_263812</name>
</gene>
<feature type="compositionally biased region" description="Low complexity" evidence="1">
    <location>
        <begin position="245"/>
        <end position="272"/>
    </location>
</feature>
<feature type="region of interest" description="Disordered" evidence="1">
    <location>
        <begin position="228"/>
        <end position="280"/>
    </location>
</feature>